<dbReference type="HAMAP" id="MF_00639">
    <property type="entry name" value="MurD"/>
    <property type="match status" value="1"/>
</dbReference>
<evidence type="ECO:0000256" key="4">
    <source>
        <dbReference type="ARBA" id="ARBA00022598"/>
    </source>
</evidence>
<dbReference type="SUPFAM" id="SSF53623">
    <property type="entry name" value="MurD-like peptide ligases, catalytic domain"/>
    <property type="match status" value="1"/>
</dbReference>
<accession>A0A1X7I617</accession>
<comment type="subcellular location">
    <subcellularLocation>
        <location evidence="1 9 10">Cytoplasm</location>
    </subcellularLocation>
</comment>
<dbReference type="RefSeq" id="WP_085543452.1">
    <property type="nucleotide sequence ID" value="NZ_FXBB01000001.1"/>
</dbReference>
<evidence type="ECO:0000256" key="3">
    <source>
        <dbReference type="ARBA" id="ARBA00022490"/>
    </source>
</evidence>
<dbReference type="SUPFAM" id="SSF53244">
    <property type="entry name" value="MurD-like peptide ligases, peptide-binding domain"/>
    <property type="match status" value="1"/>
</dbReference>
<reference evidence="14" key="1">
    <citation type="submission" date="2017-04" db="EMBL/GenBank/DDBJ databases">
        <authorList>
            <person name="Varghese N."/>
            <person name="Submissions S."/>
        </authorList>
    </citation>
    <scope>NUCLEOTIDE SEQUENCE [LARGE SCALE GENOMIC DNA]</scope>
    <source>
        <strain evidence="14">USBA 82</strain>
    </source>
</reference>
<sequence>MKDLIGKRVTVLGAGLSGQALAMAICDLGADVFISESRSDLSKDVLDSFDGAGIRWEVGVNSDKALDCDLMVLSSGVSPNSKIIQKAISSSIPVEGEVDFVLPRLNGKVIAITGTNGKTTTTSLTAHMLLASGYDGVAVGNIGTPLGTALREHHDFFVVELSSFQLYWTKKAFFDLSMVTNLAPDHLDWHDGLEKYVEAKSKALKRRRDGAWGIVQKRDLEKLQVTGDLSILPLAVTEPSDFPGIYMGSDCAWIVLDGLKKKLFSYDQVPMVGFHNMENAAMALGGCVALGCVGEGWSSALADYRPPSHRCQLITSINGVTYIDDSKGTNVASTCTALESIKGSKVVILGGRGKGESYDSLAVAVKDNCRRAILIGEEKEPISRALDLVGFSDWIFAADMEEAVSAAQLSSVPDDTVLLSPACTSWDMYGSYVERGDHFCRLVLEMQEKILKR</sequence>
<dbReference type="GO" id="GO:0004326">
    <property type="term" value="F:tetrahydrofolylpolyglutamate synthase activity"/>
    <property type="evidence" value="ECO:0007669"/>
    <property type="project" value="InterPro"/>
</dbReference>
<dbReference type="InterPro" id="IPR005762">
    <property type="entry name" value="MurD"/>
</dbReference>
<dbReference type="InterPro" id="IPR018109">
    <property type="entry name" value="Folylpolyglutamate_synth_CS"/>
</dbReference>
<dbReference type="PROSITE" id="PS01011">
    <property type="entry name" value="FOLYLPOLYGLU_SYNT_1"/>
    <property type="match status" value="1"/>
</dbReference>
<gene>
    <name evidence="9" type="primary">murD</name>
    <name evidence="13" type="ORF">SAMN06275492_101164</name>
</gene>
<evidence type="ECO:0000256" key="1">
    <source>
        <dbReference type="ARBA" id="ARBA00004496"/>
    </source>
</evidence>
<dbReference type="EC" id="6.3.2.9" evidence="9 10"/>
<evidence type="ECO:0000256" key="5">
    <source>
        <dbReference type="ARBA" id="ARBA00022618"/>
    </source>
</evidence>
<dbReference type="AlphaFoldDB" id="A0A1X7I617"/>
<dbReference type="GO" id="GO:0005737">
    <property type="term" value="C:cytoplasm"/>
    <property type="evidence" value="ECO:0007669"/>
    <property type="project" value="UniProtKB-SubCell"/>
</dbReference>
<dbReference type="Pfam" id="PF02875">
    <property type="entry name" value="Mur_ligase_C"/>
    <property type="match status" value="1"/>
</dbReference>
<evidence type="ECO:0000256" key="10">
    <source>
        <dbReference type="RuleBase" id="RU003664"/>
    </source>
</evidence>
<evidence type="ECO:0000256" key="6">
    <source>
        <dbReference type="ARBA" id="ARBA00022741"/>
    </source>
</evidence>
<evidence type="ECO:0000256" key="7">
    <source>
        <dbReference type="ARBA" id="ARBA00022840"/>
    </source>
</evidence>
<dbReference type="GO" id="GO:0071555">
    <property type="term" value="P:cell wall organization"/>
    <property type="evidence" value="ECO:0007669"/>
    <property type="project" value="UniProtKB-KW"/>
</dbReference>
<dbReference type="PANTHER" id="PTHR43692">
    <property type="entry name" value="UDP-N-ACETYLMURAMOYLALANINE--D-GLUTAMATE LIGASE"/>
    <property type="match status" value="1"/>
</dbReference>
<evidence type="ECO:0000259" key="11">
    <source>
        <dbReference type="Pfam" id="PF02875"/>
    </source>
</evidence>
<comment type="catalytic activity">
    <reaction evidence="9 10">
        <text>UDP-N-acetyl-alpha-D-muramoyl-L-alanine + D-glutamate + ATP = UDP-N-acetyl-alpha-D-muramoyl-L-alanyl-D-glutamate + ADP + phosphate + H(+)</text>
        <dbReference type="Rhea" id="RHEA:16429"/>
        <dbReference type="ChEBI" id="CHEBI:15378"/>
        <dbReference type="ChEBI" id="CHEBI:29986"/>
        <dbReference type="ChEBI" id="CHEBI:30616"/>
        <dbReference type="ChEBI" id="CHEBI:43474"/>
        <dbReference type="ChEBI" id="CHEBI:83898"/>
        <dbReference type="ChEBI" id="CHEBI:83900"/>
        <dbReference type="ChEBI" id="CHEBI:456216"/>
        <dbReference type="EC" id="6.3.2.9"/>
    </reaction>
</comment>
<protein>
    <recommendedName>
        <fullName evidence="9 10">UDP-N-acetylmuramoylalanine--D-glutamate ligase</fullName>
        <ecNumber evidence="9 10">6.3.2.9</ecNumber>
    </recommendedName>
    <alternativeName>
        <fullName evidence="9">D-glutamic acid-adding enzyme</fullName>
    </alternativeName>
    <alternativeName>
        <fullName evidence="9">UDP-N-acetylmuramoyl-L-alanyl-D-glutamate synthetase</fullName>
    </alternativeName>
</protein>
<dbReference type="OrthoDB" id="9809796at2"/>
<proteinExistence type="inferred from homology"/>
<dbReference type="Proteomes" id="UP000193355">
    <property type="component" value="Unassembled WGS sequence"/>
</dbReference>
<feature type="domain" description="Mur ligase central" evidence="12">
    <location>
        <begin position="112"/>
        <end position="285"/>
    </location>
</feature>
<dbReference type="GO" id="GO:0009252">
    <property type="term" value="P:peptidoglycan biosynthetic process"/>
    <property type="evidence" value="ECO:0007669"/>
    <property type="project" value="UniProtKB-UniRule"/>
</dbReference>
<dbReference type="InterPro" id="IPR004101">
    <property type="entry name" value="Mur_ligase_C"/>
</dbReference>
<keyword evidence="3 9" id="KW-0963">Cytoplasm</keyword>
<dbReference type="UniPathway" id="UPA00219"/>
<dbReference type="SUPFAM" id="SSF51984">
    <property type="entry name" value="MurCD N-terminal domain"/>
    <property type="match status" value="1"/>
</dbReference>
<keyword evidence="9 10" id="KW-0961">Cell wall biogenesis/degradation</keyword>
<keyword evidence="7 9" id="KW-0067">ATP-binding</keyword>
<keyword evidence="6 9" id="KW-0547">Nucleotide-binding</keyword>
<dbReference type="GO" id="GO:0051301">
    <property type="term" value="P:cell division"/>
    <property type="evidence" value="ECO:0007669"/>
    <property type="project" value="UniProtKB-KW"/>
</dbReference>
<evidence type="ECO:0000256" key="2">
    <source>
        <dbReference type="ARBA" id="ARBA00004752"/>
    </source>
</evidence>
<dbReference type="PANTHER" id="PTHR43692:SF1">
    <property type="entry name" value="UDP-N-ACETYLMURAMOYLALANINE--D-GLUTAMATE LIGASE"/>
    <property type="match status" value="1"/>
</dbReference>
<dbReference type="STRING" id="561720.SAMN06275492_101164"/>
<name>A0A1X7I617_9BACT</name>
<evidence type="ECO:0000313" key="13">
    <source>
        <dbReference type="EMBL" id="SMG10002.1"/>
    </source>
</evidence>
<dbReference type="InterPro" id="IPR036615">
    <property type="entry name" value="Mur_ligase_C_dom_sf"/>
</dbReference>
<keyword evidence="14" id="KW-1185">Reference proteome</keyword>
<evidence type="ECO:0000256" key="8">
    <source>
        <dbReference type="ARBA" id="ARBA00023306"/>
    </source>
</evidence>
<keyword evidence="5 9" id="KW-0132">Cell division</keyword>
<feature type="domain" description="Mur ligase C-terminal" evidence="11">
    <location>
        <begin position="309"/>
        <end position="423"/>
    </location>
</feature>
<dbReference type="Gene3D" id="3.40.1190.10">
    <property type="entry name" value="Mur-like, catalytic domain"/>
    <property type="match status" value="1"/>
</dbReference>
<evidence type="ECO:0000259" key="12">
    <source>
        <dbReference type="Pfam" id="PF08245"/>
    </source>
</evidence>
<dbReference type="Pfam" id="PF08245">
    <property type="entry name" value="Mur_ligase_M"/>
    <property type="match status" value="1"/>
</dbReference>
<dbReference type="Gene3D" id="3.40.50.720">
    <property type="entry name" value="NAD(P)-binding Rossmann-like Domain"/>
    <property type="match status" value="1"/>
</dbReference>
<dbReference type="Gene3D" id="3.90.190.20">
    <property type="entry name" value="Mur ligase, C-terminal domain"/>
    <property type="match status" value="1"/>
</dbReference>
<dbReference type="GO" id="GO:0008360">
    <property type="term" value="P:regulation of cell shape"/>
    <property type="evidence" value="ECO:0007669"/>
    <property type="project" value="UniProtKB-KW"/>
</dbReference>
<keyword evidence="9 10" id="KW-0573">Peptidoglycan synthesis</keyword>
<dbReference type="NCBIfam" id="TIGR01087">
    <property type="entry name" value="murD"/>
    <property type="match status" value="1"/>
</dbReference>
<dbReference type="GO" id="GO:0005524">
    <property type="term" value="F:ATP binding"/>
    <property type="evidence" value="ECO:0007669"/>
    <property type="project" value="UniProtKB-UniRule"/>
</dbReference>
<dbReference type="EMBL" id="FXBB01000001">
    <property type="protein sequence ID" value="SMG10002.1"/>
    <property type="molecule type" value="Genomic_DNA"/>
</dbReference>
<organism evidence="13 14">
    <name type="scientific">Dethiosulfovibrio salsuginis</name>
    <dbReference type="NCBI Taxonomy" id="561720"/>
    <lineage>
        <taxon>Bacteria</taxon>
        <taxon>Thermotogati</taxon>
        <taxon>Synergistota</taxon>
        <taxon>Synergistia</taxon>
        <taxon>Synergistales</taxon>
        <taxon>Dethiosulfovibrionaceae</taxon>
        <taxon>Dethiosulfovibrio</taxon>
    </lineage>
</organism>
<feature type="binding site" evidence="9">
    <location>
        <begin position="114"/>
        <end position="120"/>
    </location>
    <ligand>
        <name>ATP</name>
        <dbReference type="ChEBI" id="CHEBI:30616"/>
    </ligand>
</feature>
<comment type="similarity">
    <text evidence="9">Belongs to the MurCDEF family.</text>
</comment>
<dbReference type="GO" id="GO:0008764">
    <property type="term" value="F:UDP-N-acetylmuramoylalanine-D-glutamate ligase activity"/>
    <property type="evidence" value="ECO:0007669"/>
    <property type="project" value="UniProtKB-UniRule"/>
</dbReference>
<dbReference type="Pfam" id="PF21377">
    <property type="entry name" value="MurD_N"/>
    <property type="match status" value="1"/>
</dbReference>
<dbReference type="InterPro" id="IPR036565">
    <property type="entry name" value="Mur-like_cat_sf"/>
</dbReference>
<comment type="function">
    <text evidence="9 10">Cell wall formation. Catalyzes the addition of glutamate to the nucleotide precursor UDP-N-acetylmuramoyl-L-alanine (UMA).</text>
</comment>
<comment type="pathway">
    <text evidence="2 9 10">Cell wall biogenesis; peptidoglycan biosynthesis.</text>
</comment>
<keyword evidence="4 9" id="KW-0436">Ligase</keyword>
<evidence type="ECO:0000313" key="14">
    <source>
        <dbReference type="Proteomes" id="UP000193355"/>
    </source>
</evidence>
<dbReference type="InterPro" id="IPR013221">
    <property type="entry name" value="Mur_ligase_cen"/>
</dbReference>
<keyword evidence="8 9" id="KW-0131">Cell cycle</keyword>
<keyword evidence="9 10" id="KW-0133">Cell shape</keyword>
<evidence type="ECO:0000256" key="9">
    <source>
        <dbReference type="HAMAP-Rule" id="MF_00639"/>
    </source>
</evidence>